<dbReference type="AlphaFoldDB" id="A0A9D4I903"/>
<dbReference type="Proteomes" id="UP000828390">
    <property type="component" value="Unassembled WGS sequence"/>
</dbReference>
<keyword evidence="3" id="KW-1185">Reference proteome</keyword>
<reference evidence="2" key="1">
    <citation type="journal article" date="2019" name="bioRxiv">
        <title>The Genome of the Zebra Mussel, Dreissena polymorpha: A Resource for Invasive Species Research.</title>
        <authorList>
            <person name="McCartney M.A."/>
            <person name="Auch B."/>
            <person name="Kono T."/>
            <person name="Mallez S."/>
            <person name="Zhang Y."/>
            <person name="Obille A."/>
            <person name="Becker A."/>
            <person name="Abrahante J.E."/>
            <person name="Garbe J."/>
            <person name="Badalamenti J.P."/>
            <person name="Herman A."/>
            <person name="Mangelson H."/>
            <person name="Liachko I."/>
            <person name="Sullivan S."/>
            <person name="Sone E.D."/>
            <person name="Koren S."/>
            <person name="Silverstein K.A.T."/>
            <person name="Beckman K.B."/>
            <person name="Gohl D.M."/>
        </authorList>
    </citation>
    <scope>NUCLEOTIDE SEQUENCE</scope>
    <source>
        <strain evidence="2">Duluth1</strain>
        <tissue evidence="2">Whole animal</tissue>
    </source>
</reference>
<evidence type="ECO:0000313" key="2">
    <source>
        <dbReference type="EMBL" id="KAH3754271.1"/>
    </source>
</evidence>
<evidence type="ECO:0000256" key="1">
    <source>
        <dbReference type="SAM" id="MobiDB-lite"/>
    </source>
</evidence>
<feature type="compositionally biased region" description="Low complexity" evidence="1">
    <location>
        <begin position="49"/>
        <end position="58"/>
    </location>
</feature>
<dbReference type="EMBL" id="JAIWYP010000010">
    <property type="protein sequence ID" value="KAH3754271.1"/>
    <property type="molecule type" value="Genomic_DNA"/>
</dbReference>
<proteinExistence type="predicted"/>
<protein>
    <submittedName>
        <fullName evidence="2">Uncharacterized protein</fullName>
    </submittedName>
</protein>
<evidence type="ECO:0000313" key="3">
    <source>
        <dbReference type="Proteomes" id="UP000828390"/>
    </source>
</evidence>
<sequence>MPVTTQLFGDDIAKEVKNCETSLNLGKMRPQQSFQPNFFPRGGFRGRFPRNFNRGRGNVRYMPYGQAPAFNPRGFRRPMRGGPRGGRGFKPSATVSAPNEGN</sequence>
<comment type="caution">
    <text evidence="2">The sequence shown here is derived from an EMBL/GenBank/DDBJ whole genome shotgun (WGS) entry which is preliminary data.</text>
</comment>
<gene>
    <name evidence="2" type="ORF">DPMN_188937</name>
</gene>
<organism evidence="2 3">
    <name type="scientific">Dreissena polymorpha</name>
    <name type="common">Zebra mussel</name>
    <name type="synonym">Mytilus polymorpha</name>
    <dbReference type="NCBI Taxonomy" id="45954"/>
    <lineage>
        <taxon>Eukaryota</taxon>
        <taxon>Metazoa</taxon>
        <taxon>Spiralia</taxon>
        <taxon>Lophotrochozoa</taxon>
        <taxon>Mollusca</taxon>
        <taxon>Bivalvia</taxon>
        <taxon>Autobranchia</taxon>
        <taxon>Heteroconchia</taxon>
        <taxon>Euheterodonta</taxon>
        <taxon>Imparidentia</taxon>
        <taxon>Neoheterodontei</taxon>
        <taxon>Myida</taxon>
        <taxon>Dreissenoidea</taxon>
        <taxon>Dreissenidae</taxon>
        <taxon>Dreissena</taxon>
    </lineage>
</organism>
<feature type="region of interest" description="Disordered" evidence="1">
    <location>
        <begin position="27"/>
        <end position="102"/>
    </location>
</feature>
<name>A0A9D4I903_DREPO</name>
<accession>A0A9D4I903</accession>
<reference evidence="2" key="2">
    <citation type="submission" date="2020-11" db="EMBL/GenBank/DDBJ databases">
        <authorList>
            <person name="McCartney M.A."/>
            <person name="Auch B."/>
            <person name="Kono T."/>
            <person name="Mallez S."/>
            <person name="Becker A."/>
            <person name="Gohl D.M."/>
            <person name="Silverstein K.A.T."/>
            <person name="Koren S."/>
            <person name="Bechman K.B."/>
            <person name="Herman A."/>
            <person name="Abrahante J.E."/>
            <person name="Garbe J."/>
        </authorList>
    </citation>
    <scope>NUCLEOTIDE SEQUENCE</scope>
    <source>
        <strain evidence="2">Duluth1</strain>
        <tissue evidence="2">Whole animal</tissue>
    </source>
</reference>
<feature type="compositionally biased region" description="Polar residues" evidence="1">
    <location>
        <begin position="93"/>
        <end position="102"/>
    </location>
</feature>